<protein>
    <submittedName>
        <fullName evidence="2">Uncharacterized protein</fullName>
    </submittedName>
</protein>
<feature type="region of interest" description="Disordered" evidence="1">
    <location>
        <begin position="97"/>
        <end position="245"/>
    </location>
</feature>
<reference evidence="2" key="1">
    <citation type="submission" date="2021-01" db="EMBL/GenBank/DDBJ databases">
        <authorList>
            <person name="Kaushik A."/>
        </authorList>
    </citation>
    <scope>NUCLEOTIDE SEQUENCE</scope>
    <source>
        <strain evidence="2">AG2-2IIIB</strain>
    </source>
</reference>
<feature type="region of interest" description="Disordered" evidence="1">
    <location>
        <begin position="271"/>
        <end position="417"/>
    </location>
</feature>
<dbReference type="EMBL" id="CAJMWT010004091">
    <property type="protein sequence ID" value="CAE6484328.1"/>
    <property type="molecule type" value="Genomic_DNA"/>
</dbReference>
<accession>A0A8H3H0L6</accession>
<evidence type="ECO:0000313" key="2">
    <source>
        <dbReference type="EMBL" id="CAE6484328.1"/>
    </source>
</evidence>
<feature type="compositionally biased region" description="Polar residues" evidence="1">
    <location>
        <begin position="328"/>
        <end position="346"/>
    </location>
</feature>
<feature type="non-terminal residue" evidence="2">
    <location>
        <position position="1"/>
    </location>
</feature>
<comment type="caution">
    <text evidence="2">The sequence shown here is derived from an EMBL/GenBank/DDBJ whole genome shotgun (WGS) entry which is preliminary data.</text>
</comment>
<gene>
    <name evidence="2" type="ORF">RDB_LOCUS121767</name>
</gene>
<feature type="compositionally biased region" description="Polar residues" evidence="1">
    <location>
        <begin position="128"/>
        <end position="142"/>
    </location>
</feature>
<feature type="region of interest" description="Disordered" evidence="1">
    <location>
        <begin position="604"/>
        <end position="695"/>
    </location>
</feature>
<dbReference type="Proteomes" id="UP000663843">
    <property type="component" value="Unassembled WGS sequence"/>
</dbReference>
<feature type="compositionally biased region" description="Polar residues" evidence="1">
    <location>
        <begin position="616"/>
        <end position="626"/>
    </location>
</feature>
<evidence type="ECO:0000313" key="3">
    <source>
        <dbReference type="Proteomes" id="UP000663843"/>
    </source>
</evidence>
<organism evidence="2 3">
    <name type="scientific">Rhizoctonia solani</name>
    <dbReference type="NCBI Taxonomy" id="456999"/>
    <lineage>
        <taxon>Eukaryota</taxon>
        <taxon>Fungi</taxon>
        <taxon>Dikarya</taxon>
        <taxon>Basidiomycota</taxon>
        <taxon>Agaricomycotina</taxon>
        <taxon>Agaricomycetes</taxon>
        <taxon>Cantharellales</taxon>
        <taxon>Ceratobasidiaceae</taxon>
        <taxon>Rhizoctonia</taxon>
    </lineage>
</organism>
<evidence type="ECO:0000256" key="1">
    <source>
        <dbReference type="SAM" id="MobiDB-lite"/>
    </source>
</evidence>
<dbReference type="AlphaFoldDB" id="A0A8H3H0L6"/>
<feature type="compositionally biased region" description="Polar residues" evidence="1">
    <location>
        <begin position="379"/>
        <end position="400"/>
    </location>
</feature>
<feature type="compositionally biased region" description="Low complexity" evidence="1">
    <location>
        <begin position="173"/>
        <end position="188"/>
    </location>
</feature>
<proteinExistence type="predicted"/>
<feature type="region of interest" description="Disordered" evidence="1">
    <location>
        <begin position="437"/>
        <end position="519"/>
    </location>
</feature>
<sequence>CRWICYALLECLREAQPCYGGSWLPSRTERPTADVRAAQLAKSHYLKDKHPTCCGSQYLAYPSFGVQVARATAGLAIASSSPNTGNRVQNANPDVIYRTPRSLPKSAVPHHQPPPSTTNAGHQRFSRNEASTGNTNSTNITESPLGPRVTHTGRQQNDVSPPPAGANVTQQPQSPSISEVSGSSQSQSRNATPQVKHAVPQSTGEIAPHCSGCQCASHSSHHQNEPQPSLLDLDDDIPGLSSQLSSMNIQPDMSAAGFSHGHWVEEHITIPRQSSPREASEAPQCSCGGPHRNVPSQRPASVLVPPAIPNAACNSPSYPARSKRIYPETSQRPTVSSTGTGSTQRNGMPHRPADYNRYPPPRNNLPPAHGSHSRRVSGGDNNFNVPHQHPSQLPFTSPGSSMEGGNRTVHHNRTPSMGTDCSDHTCAQGCRHTHNYPPPRQSADSLGSGTHGYPFPHINAAPRPRRAQEVPPTPPAHQGVRVNTRTYPNQSWNGPRDSYVATGSYTHGPNPPPQRQPVNRNSVHQVQMFHDHTVPPSSGYNGNMPEEQYYTAQHNLYCISEDASQTELEHQWNIASEPVGVDPSQYGAQPMASNYASDQFAQFASDYPPSQHPDATFQQSYMSNDPPTDMYSRPEPPNRQWTQEVWGGEESGLPMRTESPTQFEYPSNDDAYSVSQEPPTPTRMPDARDYMISPY</sequence>
<feature type="compositionally biased region" description="Polar residues" evidence="1">
    <location>
        <begin position="481"/>
        <end position="493"/>
    </location>
</feature>
<name>A0A8H3H0L6_9AGAM</name>